<dbReference type="PANTHER" id="PTHR45934">
    <property type="entry name" value="FAD/NAD(P)-BINDING OXIDOREDUCTASE FAMILY PROTEIN"/>
    <property type="match status" value="1"/>
</dbReference>
<dbReference type="InterPro" id="IPR036188">
    <property type="entry name" value="FAD/NAD-bd_sf"/>
</dbReference>
<dbReference type="PANTHER" id="PTHR45934:SF20">
    <property type="entry name" value="MONOOXYGENASE 2-RELATED"/>
    <property type="match status" value="1"/>
</dbReference>
<feature type="domain" description="FAD-binding" evidence="4">
    <location>
        <begin position="51"/>
        <end position="100"/>
    </location>
</feature>
<dbReference type="Gene3D" id="3.50.50.60">
    <property type="entry name" value="FAD/NAD(P)-binding domain"/>
    <property type="match status" value="1"/>
</dbReference>
<dbReference type="AlphaFoldDB" id="A0A438IIW0"/>
<evidence type="ECO:0000256" key="1">
    <source>
        <dbReference type="ARBA" id="ARBA00023002"/>
    </source>
</evidence>
<name>A0A438IIW0_VITVI</name>
<dbReference type="InterPro" id="IPR002938">
    <property type="entry name" value="FAD-bd"/>
</dbReference>
<organism evidence="5 6">
    <name type="scientific">Vitis vinifera</name>
    <name type="common">Grape</name>
    <dbReference type="NCBI Taxonomy" id="29760"/>
    <lineage>
        <taxon>Eukaryota</taxon>
        <taxon>Viridiplantae</taxon>
        <taxon>Streptophyta</taxon>
        <taxon>Embryophyta</taxon>
        <taxon>Tracheophyta</taxon>
        <taxon>Spermatophyta</taxon>
        <taxon>Magnoliopsida</taxon>
        <taxon>eudicotyledons</taxon>
        <taxon>Gunneridae</taxon>
        <taxon>Pentapetalae</taxon>
        <taxon>rosids</taxon>
        <taxon>Vitales</taxon>
        <taxon>Vitaceae</taxon>
        <taxon>Viteae</taxon>
        <taxon>Vitis</taxon>
    </lineage>
</organism>
<evidence type="ECO:0000259" key="4">
    <source>
        <dbReference type="Pfam" id="PF01494"/>
    </source>
</evidence>
<proteinExistence type="inferred from homology"/>
<dbReference type="Proteomes" id="UP000288805">
    <property type="component" value="Unassembled WGS sequence"/>
</dbReference>
<dbReference type="SUPFAM" id="SSF51905">
    <property type="entry name" value="FAD/NAD(P)-binding domain"/>
    <property type="match status" value="1"/>
</dbReference>
<evidence type="ECO:0000313" key="5">
    <source>
        <dbReference type="EMBL" id="RVW96649.1"/>
    </source>
</evidence>
<comment type="caution">
    <text evidence="5">The sequence shown here is derived from an EMBL/GenBank/DDBJ whole genome shotgun (WGS) entry which is preliminary data.</text>
</comment>
<dbReference type="GO" id="GO:0071949">
    <property type="term" value="F:FAD binding"/>
    <property type="evidence" value="ECO:0007669"/>
    <property type="project" value="InterPro"/>
</dbReference>
<keyword evidence="2 5" id="KW-0503">Monooxygenase</keyword>
<dbReference type="InterPro" id="IPR044560">
    <property type="entry name" value="MOase"/>
</dbReference>
<dbReference type="GO" id="GO:0004497">
    <property type="term" value="F:monooxygenase activity"/>
    <property type="evidence" value="ECO:0007669"/>
    <property type="project" value="UniProtKB-KW"/>
</dbReference>
<evidence type="ECO:0000313" key="6">
    <source>
        <dbReference type="Proteomes" id="UP000288805"/>
    </source>
</evidence>
<dbReference type="EMBL" id="QGNW01000106">
    <property type="protein sequence ID" value="RVW96649.1"/>
    <property type="molecule type" value="Genomic_DNA"/>
</dbReference>
<evidence type="ECO:0000256" key="3">
    <source>
        <dbReference type="ARBA" id="ARBA00024018"/>
    </source>
</evidence>
<gene>
    <name evidence="5" type="primary">MO3_4</name>
    <name evidence="5" type="ORF">CK203_020384</name>
</gene>
<evidence type="ECO:0000256" key="2">
    <source>
        <dbReference type="ARBA" id="ARBA00023033"/>
    </source>
</evidence>
<reference evidence="5 6" key="1">
    <citation type="journal article" date="2018" name="PLoS Genet.">
        <title>Population sequencing reveals clonal diversity and ancestral inbreeding in the grapevine cultivar Chardonnay.</title>
        <authorList>
            <person name="Roach M.J."/>
            <person name="Johnson D.L."/>
            <person name="Bohlmann J."/>
            <person name="van Vuuren H.J."/>
            <person name="Jones S.J."/>
            <person name="Pretorius I.S."/>
            <person name="Schmidt S.A."/>
            <person name="Borneman A.R."/>
        </authorList>
    </citation>
    <scope>NUCLEOTIDE SEQUENCE [LARGE SCALE GENOMIC DNA]</scope>
    <source>
        <strain evidence="6">cv. Chardonnay</strain>
        <tissue evidence="5">Leaf</tissue>
    </source>
</reference>
<keyword evidence="1" id="KW-0560">Oxidoreductase</keyword>
<accession>A0A438IIW0</accession>
<sequence>MENDPAKMKQFALSNLGNVPDQVKAVVESTEMDSISLAQMRFRYPWELLWGNISKDNVCVAGDALHPMTPDLGQGACSALEDTVVLARCLAEALSKKPKNKAEEKEEEEFKRIKMGLEKYAKERRYRGIDLITSSYLVGFIQQSDGKMLNFIRDKISALLAGVPLKKADFDCGKLSMS</sequence>
<dbReference type="OrthoDB" id="655030at2759"/>
<comment type="similarity">
    <text evidence="3">Belongs to the 3-hydroxybenzoate 6-hydroxylase family.</text>
</comment>
<protein>
    <submittedName>
        <fullName evidence="5">Monooxygenase 3</fullName>
    </submittedName>
</protein>
<dbReference type="Pfam" id="PF01494">
    <property type="entry name" value="FAD_binding_3"/>
    <property type="match status" value="1"/>
</dbReference>